<accession>A0ABV7W6H6</accession>
<keyword evidence="3" id="KW-1185">Reference proteome</keyword>
<reference evidence="3" key="1">
    <citation type="journal article" date="2019" name="Int. J. Syst. Evol. Microbiol.">
        <title>The Global Catalogue of Microorganisms (GCM) 10K type strain sequencing project: providing services to taxonomists for standard genome sequencing and annotation.</title>
        <authorList>
            <consortium name="The Broad Institute Genomics Platform"/>
            <consortium name="The Broad Institute Genome Sequencing Center for Infectious Disease"/>
            <person name="Wu L."/>
            <person name="Ma J."/>
        </authorList>
    </citation>
    <scope>NUCLEOTIDE SEQUENCE [LARGE SCALE GENOMIC DNA]</scope>
    <source>
        <strain evidence="3">KCTC 42501</strain>
    </source>
</reference>
<dbReference type="EMBL" id="JBHRXX010000007">
    <property type="protein sequence ID" value="MFC3685425.1"/>
    <property type="molecule type" value="Genomic_DNA"/>
</dbReference>
<proteinExistence type="predicted"/>
<gene>
    <name evidence="2" type="ORF">ACFOPI_17615</name>
</gene>
<dbReference type="RefSeq" id="WP_382176616.1">
    <property type="nucleotide sequence ID" value="NZ_JBHRXX010000007.1"/>
</dbReference>
<feature type="chain" id="PRO_5045691484" description="Lipocalin-like domain-containing protein" evidence="1">
    <location>
        <begin position="29"/>
        <end position="184"/>
    </location>
</feature>
<evidence type="ECO:0000313" key="3">
    <source>
        <dbReference type="Proteomes" id="UP001595729"/>
    </source>
</evidence>
<feature type="signal peptide" evidence="1">
    <location>
        <begin position="1"/>
        <end position="28"/>
    </location>
</feature>
<evidence type="ECO:0000313" key="2">
    <source>
        <dbReference type="EMBL" id="MFC3685425.1"/>
    </source>
</evidence>
<name>A0ABV7W6H6_9BURK</name>
<organism evidence="2 3">
    <name type="scientific">Hydrogenophaga luteola</name>
    <dbReference type="NCBI Taxonomy" id="1591122"/>
    <lineage>
        <taxon>Bacteria</taxon>
        <taxon>Pseudomonadati</taxon>
        <taxon>Pseudomonadota</taxon>
        <taxon>Betaproteobacteria</taxon>
        <taxon>Burkholderiales</taxon>
        <taxon>Comamonadaceae</taxon>
        <taxon>Hydrogenophaga</taxon>
    </lineage>
</organism>
<evidence type="ECO:0000256" key="1">
    <source>
        <dbReference type="SAM" id="SignalP"/>
    </source>
</evidence>
<evidence type="ECO:0008006" key="4">
    <source>
        <dbReference type="Google" id="ProtNLM"/>
    </source>
</evidence>
<protein>
    <recommendedName>
        <fullName evidence="4">Lipocalin-like domain-containing protein</fullName>
    </recommendedName>
</protein>
<dbReference type="PROSITE" id="PS51257">
    <property type="entry name" value="PROKAR_LIPOPROTEIN"/>
    <property type="match status" value="1"/>
</dbReference>
<dbReference type="Proteomes" id="UP001595729">
    <property type="component" value="Unassembled WGS sequence"/>
</dbReference>
<sequence>MPRLRPLPGFARRSATALVVLSALALGACGGGGGDDTPDGGAGGETPSASLNALAGDWVQKGCVATGGQSYKKMLRARVTGANTLDYYEGVFTFGGSECAGGGRLTGPSKLGTLSFDRSEAGAGVAAHWGVYRTVIGTRHGAIWALRSPPLLCLLGDEIPSIQPTLSAVAASLATVPADNCFVR</sequence>
<keyword evidence="1" id="KW-0732">Signal</keyword>
<comment type="caution">
    <text evidence="2">The sequence shown here is derived from an EMBL/GenBank/DDBJ whole genome shotgun (WGS) entry which is preliminary data.</text>
</comment>